<name>K9U8U3_CHRTP</name>
<keyword evidence="2" id="KW-1185">Reference proteome</keyword>
<reference evidence="1 2" key="1">
    <citation type="submission" date="2012-06" db="EMBL/GenBank/DDBJ databases">
        <title>Finished plasmid 1 of genome of Chroococcidiopsis thermalis PCC 7203.</title>
        <authorList>
            <consortium name="US DOE Joint Genome Institute"/>
            <person name="Gugger M."/>
            <person name="Coursin T."/>
            <person name="Rippka R."/>
            <person name="Tandeau De Marsac N."/>
            <person name="Huntemann M."/>
            <person name="Wei C.-L."/>
            <person name="Han J."/>
            <person name="Detter J.C."/>
            <person name="Han C."/>
            <person name="Tapia R."/>
            <person name="Davenport K."/>
            <person name="Daligault H."/>
            <person name="Erkkila T."/>
            <person name="Gu W."/>
            <person name="Munk A.C.C."/>
            <person name="Teshima H."/>
            <person name="Xu Y."/>
            <person name="Chain P."/>
            <person name="Chen A."/>
            <person name="Krypides N."/>
            <person name="Mavromatis K."/>
            <person name="Markowitz V."/>
            <person name="Szeto E."/>
            <person name="Ivanova N."/>
            <person name="Mikhailova N."/>
            <person name="Ovchinnikova G."/>
            <person name="Pagani I."/>
            <person name="Pati A."/>
            <person name="Goodwin L."/>
            <person name="Peters L."/>
            <person name="Pitluck S."/>
            <person name="Woyke T."/>
            <person name="Kerfeld C."/>
        </authorList>
    </citation>
    <scope>NUCLEOTIDE SEQUENCE [LARGE SCALE GENOMIC DNA]</scope>
    <source>
        <strain evidence="1 2">PCC 7203</strain>
        <plasmid evidence="1 2">pCHRO.01</plasmid>
    </source>
</reference>
<dbReference type="OrthoDB" id="512158at2"/>
<organism evidence="1 2">
    <name type="scientific">Chroococcidiopsis thermalis (strain PCC 7203)</name>
    <dbReference type="NCBI Taxonomy" id="251229"/>
    <lineage>
        <taxon>Bacteria</taxon>
        <taxon>Bacillati</taxon>
        <taxon>Cyanobacteriota</taxon>
        <taxon>Cyanophyceae</taxon>
        <taxon>Chroococcidiopsidales</taxon>
        <taxon>Chroococcidiopsidaceae</taxon>
        <taxon>Chroococcidiopsis</taxon>
    </lineage>
</organism>
<accession>K9U8U3</accession>
<sequence length="265" mass="30043">MKTKKKSYRKPRLNKKQKDWVNRFIACRPHAKITDIYEGLSGDRVVTIEWTEDSPLSILSADSYVRGQIFHQVKIKLRKFGDPRSSADYSYRISAPQKHTTTYQLQGQLSLEIPQIYNVQTPNNPVLVRKKHCQERNKNPSKTIQHSLPLSGITAQLHRINLSKTGEVLSERELLSETVIYHDSATGLSIHLPAAIIAILQDKQASAKEWSDAIALYQVGGPTCVMQYLEGLDALRDRFVTQPITETNTIEKQGSGSIKFTDRNN</sequence>
<dbReference type="InParanoid" id="K9U8U3"/>
<protein>
    <submittedName>
        <fullName evidence="1">Uncharacterized protein</fullName>
    </submittedName>
</protein>
<dbReference type="AlphaFoldDB" id="K9U8U3"/>
<evidence type="ECO:0000313" key="2">
    <source>
        <dbReference type="Proteomes" id="UP000010384"/>
    </source>
</evidence>
<evidence type="ECO:0000313" key="1">
    <source>
        <dbReference type="EMBL" id="AFY91245.1"/>
    </source>
</evidence>
<dbReference type="EMBL" id="CP003598">
    <property type="protein sequence ID" value="AFY91245.1"/>
    <property type="molecule type" value="Genomic_DNA"/>
</dbReference>
<proteinExistence type="predicted"/>
<dbReference type="Proteomes" id="UP000010384">
    <property type="component" value="Plasmid pCHRO.01"/>
</dbReference>
<gene>
    <name evidence="1" type="ORF">Chro_5910</name>
</gene>
<dbReference type="HOGENOM" id="CLU_1178289_0_0_3"/>
<geneLocation type="plasmid" evidence="1 2">
    <name>pCHRO.01</name>
</geneLocation>
<keyword evidence="1" id="KW-0614">Plasmid</keyword>
<dbReference type="KEGG" id="cthe:Chro_5910"/>